<accession>A0A8H2VXP5</accession>
<dbReference type="InterPro" id="IPR029033">
    <property type="entry name" value="His_PPase_superfam"/>
</dbReference>
<organism evidence="1 2">
    <name type="scientific">Sclerotinia trifoliorum</name>
    <dbReference type="NCBI Taxonomy" id="28548"/>
    <lineage>
        <taxon>Eukaryota</taxon>
        <taxon>Fungi</taxon>
        <taxon>Dikarya</taxon>
        <taxon>Ascomycota</taxon>
        <taxon>Pezizomycotina</taxon>
        <taxon>Leotiomycetes</taxon>
        <taxon>Helotiales</taxon>
        <taxon>Sclerotiniaceae</taxon>
        <taxon>Sclerotinia</taxon>
    </lineage>
</organism>
<dbReference type="AlphaFoldDB" id="A0A8H2VXP5"/>
<keyword evidence="2" id="KW-1185">Reference proteome</keyword>
<sequence>MSKSPQNISLHNKIDLILSSPHRRTIQTTLFAFSEILARPEVPCLLVPNAQEVSSKPCDKGFPLDVLRDIAIPKLFKDEGLSFGVEKISFELIKEGWNSKKGLYAPNHEAVQARAATLRACLYQLEAQHVVLVTHGAFFYYLTKDGAVENLKNGAAYNNCEFRTFTFTKESTVENAHVVEIGKEKHDVETDSTILVELDAVR</sequence>
<dbReference type="EMBL" id="CAJHIA010000021">
    <property type="protein sequence ID" value="CAD6446572.1"/>
    <property type="molecule type" value="Genomic_DNA"/>
</dbReference>
<comment type="caution">
    <text evidence="1">The sequence shown here is derived from an EMBL/GenBank/DDBJ whole genome shotgun (WGS) entry which is preliminary data.</text>
</comment>
<dbReference type="Gene3D" id="3.40.50.1240">
    <property type="entry name" value="Phosphoglycerate mutase-like"/>
    <property type="match status" value="1"/>
</dbReference>
<proteinExistence type="predicted"/>
<protein>
    <submittedName>
        <fullName evidence="1">D50a25fa-0c2c-42bf-9db9-4e4878ad19de</fullName>
    </submittedName>
</protein>
<evidence type="ECO:0000313" key="2">
    <source>
        <dbReference type="Proteomes" id="UP000624404"/>
    </source>
</evidence>
<dbReference type="SUPFAM" id="SSF53254">
    <property type="entry name" value="Phosphoglycerate mutase-like"/>
    <property type="match status" value="1"/>
</dbReference>
<dbReference type="Proteomes" id="UP000624404">
    <property type="component" value="Unassembled WGS sequence"/>
</dbReference>
<reference evidence="1" key="1">
    <citation type="submission" date="2020-10" db="EMBL/GenBank/DDBJ databases">
        <authorList>
            <person name="Kusch S."/>
        </authorList>
    </citation>
    <scope>NUCLEOTIDE SEQUENCE</scope>
    <source>
        <strain evidence="1">SwB9</strain>
    </source>
</reference>
<dbReference type="OrthoDB" id="496981at2759"/>
<evidence type="ECO:0000313" key="1">
    <source>
        <dbReference type="EMBL" id="CAD6446572.1"/>
    </source>
</evidence>
<gene>
    <name evidence="1" type="ORF">SCLTRI_LOCUS6364</name>
</gene>
<name>A0A8H2VXP5_9HELO</name>